<dbReference type="SUPFAM" id="SSF53448">
    <property type="entry name" value="Nucleotide-diphospho-sugar transferases"/>
    <property type="match status" value="1"/>
</dbReference>
<evidence type="ECO:0000313" key="3">
    <source>
        <dbReference type="EMBL" id="KAF2069540.1"/>
    </source>
</evidence>
<dbReference type="GO" id="GO:0016757">
    <property type="term" value="F:glycosyltransferase activity"/>
    <property type="evidence" value="ECO:0007669"/>
    <property type="project" value="InterPro"/>
</dbReference>
<dbReference type="Proteomes" id="UP000695562">
    <property type="component" value="Unassembled WGS sequence"/>
</dbReference>
<comment type="caution">
    <text evidence="3">The sequence shown here is derived from an EMBL/GenBank/DDBJ whole genome shotgun (WGS) entry which is preliminary data.</text>
</comment>
<evidence type="ECO:0000256" key="1">
    <source>
        <dbReference type="SAM" id="MobiDB-lite"/>
    </source>
</evidence>
<sequence>MKDVLYSILIILHLIFIFNLLFIIPSLSNSTSYDIKNNNNNNNNNNNQQIPNNHQHYQQQQQQRKSNHTIIHNGNSVTKEPTVKPSSWLLNNSKNIYVTFSNNDQYTMGIIALKMSMIDVGCKYDLLVYVTSDVSQEMRTQMEAIKCIVVETEMVEIPKEITVQIERWRPAFTKFRAWQMTDYDRIIWLDSDMLLLKSLDPLFELVDPLHPTKMYAAIDADANSCNYKPERLRLINSGIMVLTPSLDIYTQLIDGMVLASKILPTVNDQDVINITIPDWKALSYPEHGVQITHCECSDKRLWNFEPTYFIHFTAGLKELPKPWKLLHKDKKYLDSIMSSCISQLYSIWIDTYNRALDLVHEKKLHQNNKPDL</sequence>
<dbReference type="InterPro" id="IPR029044">
    <property type="entry name" value="Nucleotide-diphossugar_trans"/>
</dbReference>
<feature type="region of interest" description="Disordered" evidence="1">
    <location>
        <begin position="35"/>
        <end position="66"/>
    </location>
</feature>
<organism evidence="3 4">
    <name type="scientific">Polysphondylium violaceum</name>
    <dbReference type="NCBI Taxonomy" id="133409"/>
    <lineage>
        <taxon>Eukaryota</taxon>
        <taxon>Amoebozoa</taxon>
        <taxon>Evosea</taxon>
        <taxon>Eumycetozoa</taxon>
        <taxon>Dictyostelia</taxon>
        <taxon>Dictyosteliales</taxon>
        <taxon>Dictyosteliaceae</taxon>
        <taxon>Polysphondylium</taxon>
    </lineage>
</organism>
<keyword evidence="2" id="KW-1133">Transmembrane helix</keyword>
<evidence type="ECO:0000313" key="4">
    <source>
        <dbReference type="Proteomes" id="UP000695562"/>
    </source>
</evidence>
<protein>
    <recommendedName>
        <fullName evidence="5">Glycosyltransferase</fullName>
    </recommendedName>
</protein>
<name>A0A8J4UWC5_9MYCE</name>
<feature type="transmembrane region" description="Helical" evidence="2">
    <location>
        <begin position="6"/>
        <end position="27"/>
    </location>
</feature>
<dbReference type="PANTHER" id="PTHR11183">
    <property type="entry name" value="GLYCOGENIN SUBFAMILY MEMBER"/>
    <property type="match status" value="1"/>
</dbReference>
<feature type="compositionally biased region" description="Low complexity" evidence="1">
    <location>
        <begin position="37"/>
        <end position="63"/>
    </location>
</feature>
<evidence type="ECO:0008006" key="5">
    <source>
        <dbReference type="Google" id="ProtNLM"/>
    </source>
</evidence>
<dbReference type="InterPro" id="IPR050587">
    <property type="entry name" value="GNT1/Glycosyltrans_8"/>
</dbReference>
<evidence type="ECO:0000256" key="2">
    <source>
        <dbReference type="SAM" id="Phobius"/>
    </source>
</evidence>
<proteinExistence type="predicted"/>
<dbReference type="Pfam" id="PF01501">
    <property type="entry name" value="Glyco_transf_8"/>
    <property type="match status" value="1"/>
</dbReference>
<gene>
    <name evidence="3" type="ORF">CYY_009148</name>
</gene>
<keyword evidence="2" id="KW-0812">Transmembrane</keyword>
<dbReference type="Gene3D" id="3.90.550.10">
    <property type="entry name" value="Spore Coat Polysaccharide Biosynthesis Protein SpsA, Chain A"/>
    <property type="match status" value="1"/>
</dbReference>
<dbReference type="EMBL" id="AJWJ01000644">
    <property type="protein sequence ID" value="KAF2069540.1"/>
    <property type="molecule type" value="Genomic_DNA"/>
</dbReference>
<keyword evidence="2" id="KW-0472">Membrane</keyword>
<reference evidence="3" key="1">
    <citation type="submission" date="2020-01" db="EMBL/GenBank/DDBJ databases">
        <title>Development of genomics and gene disruption for Polysphondylium violaceum indicates a role for the polyketide synthase stlB in stalk morphogenesis.</title>
        <authorList>
            <person name="Narita B."/>
            <person name="Kawabe Y."/>
            <person name="Kin K."/>
            <person name="Saito T."/>
            <person name="Gibbs R."/>
            <person name="Kuspa A."/>
            <person name="Muzny D."/>
            <person name="Queller D."/>
            <person name="Richards S."/>
            <person name="Strassman J."/>
            <person name="Sucgang R."/>
            <person name="Worley K."/>
            <person name="Schaap P."/>
        </authorList>
    </citation>
    <scope>NUCLEOTIDE SEQUENCE</scope>
    <source>
        <strain evidence="3">QSvi11</strain>
    </source>
</reference>
<dbReference type="InterPro" id="IPR002495">
    <property type="entry name" value="Glyco_trans_8"/>
</dbReference>
<keyword evidence="4" id="KW-1185">Reference proteome</keyword>
<accession>A0A8J4UWC5</accession>
<dbReference type="OrthoDB" id="18280at2759"/>
<dbReference type="AlphaFoldDB" id="A0A8J4UWC5"/>